<proteinExistence type="inferred from homology"/>
<keyword evidence="4" id="KW-0472">Membrane</keyword>
<comment type="subcellular location">
    <subcellularLocation>
        <location evidence="1">Cell outer membrane</location>
    </subcellularLocation>
</comment>
<dbReference type="STRING" id="477680.SAMN05421788_10598"/>
<name>A0A1N7QE48_9BACT</name>
<dbReference type="EMBL" id="FTOR01000005">
    <property type="protein sequence ID" value="SIT21076.1"/>
    <property type="molecule type" value="Genomic_DNA"/>
</dbReference>
<dbReference type="Pfam" id="PF07980">
    <property type="entry name" value="SusD_RagB"/>
    <property type="match status" value="1"/>
</dbReference>
<evidence type="ECO:0000313" key="8">
    <source>
        <dbReference type="EMBL" id="SIT21076.1"/>
    </source>
</evidence>
<feature type="domain" description="SusD-like N-terminal" evidence="7">
    <location>
        <begin position="26"/>
        <end position="238"/>
    </location>
</feature>
<protein>
    <submittedName>
        <fullName evidence="8">SusD family protein</fullName>
    </submittedName>
</protein>
<dbReference type="PROSITE" id="PS51257">
    <property type="entry name" value="PROKAR_LIPOPROTEIN"/>
    <property type="match status" value="1"/>
</dbReference>
<dbReference type="AlphaFoldDB" id="A0A1N7QE48"/>
<dbReference type="Gene3D" id="1.25.40.390">
    <property type="match status" value="1"/>
</dbReference>
<evidence type="ECO:0000259" key="6">
    <source>
        <dbReference type="Pfam" id="PF07980"/>
    </source>
</evidence>
<evidence type="ECO:0000256" key="3">
    <source>
        <dbReference type="ARBA" id="ARBA00022729"/>
    </source>
</evidence>
<keyword evidence="5" id="KW-0998">Cell outer membrane</keyword>
<evidence type="ECO:0000256" key="2">
    <source>
        <dbReference type="ARBA" id="ARBA00006275"/>
    </source>
</evidence>
<comment type="similarity">
    <text evidence="2">Belongs to the SusD family.</text>
</comment>
<keyword evidence="3" id="KW-0732">Signal</keyword>
<dbReference type="SUPFAM" id="SSF48452">
    <property type="entry name" value="TPR-like"/>
    <property type="match status" value="1"/>
</dbReference>
<reference evidence="9" key="1">
    <citation type="submission" date="2017-01" db="EMBL/GenBank/DDBJ databases">
        <authorList>
            <person name="Varghese N."/>
            <person name="Submissions S."/>
        </authorList>
    </citation>
    <scope>NUCLEOTIDE SEQUENCE [LARGE SCALE GENOMIC DNA]</scope>
    <source>
        <strain evidence="9">DSM 21054</strain>
    </source>
</reference>
<accession>A0A1N7QE48</accession>
<dbReference type="Proteomes" id="UP000186917">
    <property type="component" value="Unassembled WGS sequence"/>
</dbReference>
<evidence type="ECO:0000259" key="7">
    <source>
        <dbReference type="Pfam" id="PF14322"/>
    </source>
</evidence>
<dbReference type="Pfam" id="PF14322">
    <property type="entry name" value="SusD-like_3"/>
    <property type="match status" value="1"/>
</dbReference>
<dbReference type="RefSeq" id="WP_076379949.1">
    <property type="nucleotide sequence ID" value="NZ_AP017422.1"/>
</dbReference>
<keyword evidence="9" id="KW-1185">Reference proteome</keyword>
<organism evidence="8 9">
    <name type="scientific">Filimonas lacunae</name>
    <dbReference type="NCBI Taxonomy" id="477680"/>
    <lineage>
        <taxon>Bacteria</taxon>
        <taxon>Pseudomonadati</taxon>
        <taxon>Bacteroidota</taxon>
        <taxon>Chitinophagia</taxon>
        <taxon>Chitinophagales</taxon>
        <taxon>Chitinophagaceae</taxon>
        <taxon>Filimonas</taxon>
    </lineage>
</organism>
<gene>
    <name evidence="8" type="ORF">SAMN05421788_10598</name>
</gene>
<dbReference type="InterPro" id="IPR012944">
    <property type="entry name" value="SusD_RagB_dom"/>
</dbReference>
<dbReference type="InterPro" id="IPR011990">
    <property type="entry name" value="TPR-like_helical_dom_sf"/>
</dbReference>
<dbReference type="InterPro" id="IPR033985">
    <property type="entry name" value="SusD-like_N"/>
</dbReference>
<evidence type="ECO:0000256" key="1">
    <source>
        <dbReference type="ARBA" id="ARBA00004442"/>
    </source>
</evidence>
<dbReference type="OrthoDB" id="9792139at2"/>
<dbReference type="CDD" id="cd08977">
    <property type="entry name" value="SusD"/>
    <property type="match status" value="1"/>
</dbReference>
<feature type="domain" description="RagB/SusD" evidence="6">
    <location>
        <begin position="346"/>
        <end position="445"/>
    </location>
</feature>
<dbReference type="GO" id="GO:0009279">
    <property type="term" value="C:cell outer membrane"/>
    <property type="evidence" value="ECO:0007669"/>
    <property type="project" value="UniProtKB-SubCell"/>
</dbReference>
<evidence type="ECO:0000256" key="4">
    <source>
        <dbReference type="ARBA" id="ARBA00023136"/>
    </source>
</evidence>
<evidence type="ECO:0000256" key="5">
    <source>
        <dbReference type="ARBA" id="ARBA00023237"/>
    </source>
</evidence>
<evidence type="ECO:0000313" key="9">
    <source>
        <dbReference type="Proteomes" id="UP000186917"/>
    </source>
</evidence>
<sequence>MKYRKHIYTFLLPLVAVVSSCNKSLLDTTPEASLSSSSIFSTAKRIEGLVNGMYGDLKAANLYGGRYLLFQDVRGEEFLNITASLYTGYETWGNSNTSGSNDVNYVWTAAYAVVNDANILISGLNGVSGVITDSLKKQYVAEARFARALSYFSLITLYSKPYNADAGASRGLPLRLQAELSSGNNDLAASSVAAIYQQIITDLDSAEAGLPQVYSSDLLNTTRAHKSTAIALKTRVYLNKGDYDKTIAEAVKLVPQTSAPFKTTTGVQHALQSSIATLFSSNYVTTESIFSMPMTSSSSLSGQSAIGYIYYINKEYYLNAAGIFGDSQWGSTDARRDFLSLSGSKYYLKKYAKSSPYVDYIPVIRYAEVLLNYAEAAAKKGSLTLAQNLLKAVHSRSDASYTFTDAQIGTADALVSTILKERRIELLGEGFRSNDLLRNLQTIPAKGDASLQSAAVSSSASNYIFPLPSGELTTNTLLHD</sequence>